<proteinExistence type="predicted"/>
<evidence type="ECO:0008006" key="5">
    <source>
        <dbReference type="Google" id="ProtNLM"/>
    </source>
</evidence>
<name>A0A9D2KGS1_9MICO</name>
<dbReference type="AlphaFoldDB" id="A0A9D2KGS1"/>
<feature type="region of interest" description="Disordered" evidence="1">
    <location>
        <begin position="164"/>
        <end position="191"/>
    </location>
</feature>
<dbReference type="EMBL" id="DXAM01000128">
    <property type="protein sequence ID" value="HJA04994.1"/>
    <property type="molecule type" value="Genomic_DNA"/>
</dbReference>
<keyword evidence="2" id="KW-0472">Membrane</keyword>
<evidence type="ECO:0000313" key="3">
    <source>
        <dbReference type="EMBL" id="HJA04994.1"/>
    </source>
</evidence>
<evidence type="ECO:0000313" key="4">
    <source>
        <dbReference type="Proteomes" id="UP000824220"/>
    </source>
</evidence>
<gene>
    <name evidence="3" type="ORF">H9800_09080</name>
</gene>
<dbReference type="Proteomes" id="UP000824220">
    <property type="component" value="Unassembled WGS sequence"/>
</dbReference>
<evidence type="ECO:0000256" key="2">
    <source>
        <dbReference type="SAM" id="Phobius"/>
    </source>
</evidence>
<sequence>MSLAETDLIPFEQPVRRTEPGRTLQALPSGDRRRRPRLAYALTAIAGAAIIATAQLAFSTLTAQSSYELAAVEAQQRQLTLDQQELTDQIAGLSSPQYLAANASALGMVIDSSPSYLRLSDASILGAGTPASDTSTVNMGAGNAAANSLIADTPLVTDADATVAESSTPSLPEAVPSAPPIDGGLPSPTTH</sequence>
<organism evidence="3 4">
    <name type="scientific">Candidatus Microbacterium stercoravium</name>
    <dbReference type="NCBI Taxonomy" id="2838697"/>
    <lineage>
        <taxon>Bacteria</taxon>
        <taxon>Bacillati</taxon>
        <taxon>Actinomycetota</taxon>
        <taxon>Actinomycetes</taxon>
        <taxon>Micrococcales</taxon>
        <taxon>Microbacteriaceae</taxon>
        <taxon>Microbacterium</taxon>
    </lineage>
</organism>
<keyword evidence="2" id="KW-1133">Transmembrane helix</keyword>
<reference evidence="3" key="2">
    <citation type="submission" date="2021-04" db="EMBL/GenBank/DDBJ databases">
        <authorList>
            <person name="Gilroy R."/>
        </authorList>
    </citation>
    <scope>NUCLEOTIDE SEQUENCE</scope>
    <source>
        <strain evidence="3">ChiHjej8B7-3636</strain>
    </source>
</reference>
<comment type="caution">
    <text evidence="3">The sequence shown here is derived from an EMBL/GenBank/DDBJ whole genome shotgun (WGS) entry which is preliminary data.</text>
</comment>
<protein>
    <recommendedName>
        <fullName evidence="5">Cell division protein FtsL</fullName>
    </recommendedName>
</protein>
<reference evidence="3" key="1">
    <citation type="journal article" date="2021" name="PeerJ">
        <title>Extensive microbial diversity within the chicken gut microbiome revealed by metagenomics and culture.</title>
        <authorList>
            <person name="Gilroy R."/>
            <person name="Ravi A."/>
            <person name="Getino M."/>
            <person name="Pursley I."/>
            <person name="Horton D.L."/>
            <person name="Alikhan N.F."/>
            <person name="Baker D."/>
            <person name="Gharbi K."/>
            <person name="Hall N."/>
            <person name="Watson M."/>
            <person name="Adriaenssens E.M."/>
            <person name="Foster-Nyarko E."/>
            <person name="Jarju S."/>
            <person name="Secka A."/>
            <person name="Antonio M."/>
            <person name="Oren A."/>
            <person name="Chaudhuri R.R."/>
            <person name="La Ragione R."/>
            <person name="Hildebrand F."/>
            <person name="Pallen M.J."/>
        </authorList>
    </citation>
    <scope>NUCLEOTIDE SEQUENCE</scope>
    <source>
        <strain evidence="3">ChiHjej8B7-3636</strain>
    </source>
</reference>
<keyword evidence="2" id="KW-0812">Transmembrane</keyword>
<evidence type="ECO:0000256" key="1">
    <source>
        <dbReference type="SAM" id="MobiDB-lite"/>
    </source>
</evidence>
<feature type="transmembrane region" description="Helical" evidence="2">
    <location>
        <begin position="38"/>
        <end position="58"/>
    </location>
</feature>
<accession>A0A9D2KGS1</accession>